<reference evidence="2 5" key="3">
    <citation type="submission" date="2019-06" db="EMBL/GenBank/DDBJ databases">
        <title>Whole genome shotgun sequence of Brevibacillus reuszeri NBRC 15719.</title>
        <authorList>
            <person name="Hosoyama A."/>
            <person name="Uohara A."/>
            <person name="Ohji S."/>
            <person name="Ichikawa N."/>
        </authorList>
    </citation>
    <scope>NUCLEOTIDE SEQUENCE [LARGE SCALE GENOMIC DNA]</scope>
    <source>
        <strain evidence="2 5">NBRC 15719</strain>
    </source>
</reference>
<dbReference type="PATRIC" id="fig|54915.3.peg.936"/>
<dbReference type="Proteomes" id="UP000319578">
    <property type="component" value="Unassembled WGS sequence"/>
</dbReference>
<evidence type="ECO:0000313" key="3">
    <source>
        <dbReference type="EMBL" id="KNB72249.1"/>
    </source>
</evidence>
<name>A0A0K9YU52_9BACL</name>
<dbReference type="AlphaFoldDB" id="A0A0K9YU52"/>
<dbReference type="EMBL" id="BJON01000026">
    <property type="protein sequence ID" value="GED72143.1"/>
    <property type="molecule type" value="Genomic_DNA"/>
</dbReference>
<evidence type="ECO:0000313" key="4">
    <source>
        <dbReference type="Proteomes" id="UP000036834"/>
    </source>
</evidence>
<evidence type="ECO:0000259" key="1">
    <source>
        <dbReference type="Pfam" id="PF01551"/>
    </source>
</evidence>
<proteinExistence type="predicted"/>
<protein>
    <submittedName>
        <fullName evidence="3">Metalloendopeptidase</fullName>
    </submittedName>
    <submittedName>
        <fullName evidence="2">Peptidase M23</fullName>
    </submittedName>
</protein>
<dbReference type="CDD" id="cd12797">
    <property type="entry name" value="M23_peptidase"/>
    <property type="match status" value="1"/>
</dbReference>
<dbReference type="PANTHER" id="PTHR21666:SF270">
    <property type="entry name" value="MUREIN HYDROLASE ACTIVATOR ENVC"/>
    <property type="match status" value="1"/>
</dbReference>
<evidence type="ECO:0000313" key="5">
    <source>
        <dbReference type="Proteomes" id="UP000319578"/>
    </source>
</evidence>
<dbReference type="RefSeq" id="WP_049738297.1">
    <property type="nucleotide sequence ID" value="NZ_BJON01000026.1"/>
</dbReference>
<feature type="domain" description="M23ase beta-sheet core" evidence="1">
    <location>
        <begin position="172"/>
        <end position="265"/>
    </location>
</feature>
<gene>
    <name evidence="3" type="ORF">ADS79_10070</name>
    <name evidence="2" type="ORF">BRE01_58450</name>
</gene>
<reference evidence="4" key="1">
    <citation type="submission" date="2015-07" db="EMBL/GenBank/DDBJ databases">
        <title>Genome sequencing project for genomic taxonomy and phylogenomics of Bacillus-like bacteria.</title>
        <authorList>
            <person name="Liu B."/>
            <person name="Wang J."/>
            <person name="Zhu Y."/>
            <person name="Liu G."/>
            <person name="Chen Q."/>
            <person name="Chen Z."/>
            <person name="Lan J."/>
            <person name="Che J."/>
            <person name="Ge C."/>
            <person name="Shi H."/>
            <person name="Pan Z."/>
            <person name="Liu X."/>
        </authorList>
    </citation>
    <scope>NUCLEOTIDE SEQUENCE [LARGE SCALE GENOMIC DNA]</scope>
    <source>
        <strain evidence="4">DSM 9887</strain>
    </source>
</reference>
<dbReference type="Gene3D" id="2.70.70.10">
    <property type="entry name" value="Glucose Permease (Domain IIA)"/>
    <property type="match status" value="1"/>
</dbReference>
<reference evidence="3" key="2">
    <citation type="submission" date="2015-07" db="EMBL/GenBank/DDBJ databases">
        <title>MeaNS - Measles Nucleotide Surveillance Program.</title>
        <authorList>
            <person name="Tran T."/>
            <person name="Druce J."/>
        </authorList>
    </citation>
    <scope>NUCLEOTIDE SEQUENCE</scope>
    <source>
        <strain evidence="3">DSM 9887</strain>
    </source>
</reference>
<comment type="caution">
    <text evidence="3">The sequence shown here is derived from an EMBL/GenBank/DDBJ whole genome shotgun (WGS) entry which is preliminary data.</text>
</comment>
<dbReference type="InterPro" id="IPR011055">
    <property type="entry name" value="Dup_hybrid_motif"/>
</dbReference>
<dbReference type="STRING" id="54915.ADS79_10070"/>
<dbReference type="OrthoDB" id="9809488at2"/>
<accession>A0A0K9YU52</accession>
<dbReference type="EMBL" id="LGIQ01000007">
    <property type="protein sequence ID" value="KNB72249.1"/>
    <property type="molecule type" value="Genomic_DNA"/>
</dbReference>
<sequence length="293" mass="32689">MPIYDTSSIAERIPLACTTGQFGLLYEACSISFREEVSKEEFCSYASSFHHDIIRYQPTPASVVSMGGIVRYVWISDNNQKGLSAAIDVSGTIIGLRLAHLAEYPITDQLKSHFRYRFPFHGEWFTYWGGKNDLVNYHYAYENQRYAYDFIILDHDCSAKGDPLLNESYFAYGKPILAPCAGRIVRVVDNIPDNVPGRVKNEQQPAGNYVEMDHGHHEFSLLAHLQYHSITVVPGNYVQAGDVIGLCGNSGNSSEPHLHFQVSNGSELLAAKSIPFVFENGLELVQGMTVIGK</sequence>
<dbReference type="Pfam" id="PF01551">
    <property type="entry name" value="Peptidase_M23"/>
    <property type="match status" value="1"/>
</dbReference>
<dbReference type="PANTHER" id="PTHR21666">
    <property type="entry name" value="PEPTIDASE-RELATED"/>
    <property type="match status" value="1"/>
</dbReference>
<keyword evidence="5" id="KW-1185">Reference proteome</keyword>
<dbReference type="InterPro" id="IPR016047">
    <property type="entry name" value="M23ase_b-sheet_dom"/>
</dbReference>
<evidence type="ECO:0000313" key="2">
    <source>
        <dbReference type="EMBL" id="GED72143.1"/>
    </source>
</evidence>
<organism evidence="3 4">
    <name type="scientific">Brevibacillus reuszeri</name>
    <dbReference type="NCBI Taxonomy" id="54915"/>
    <lineage>
        <taxon>Bacteria</taxon>
        <taxon>Bacillati</taxon>
        <taxon>Bacillota</taxon>
        <taxon>Bacilli</taxon>
        <taxon>Bacillales</taxon>
        <taxon>Paenibacillaceae</taxon>
        <taxon>Brevibacillus</taxon>
    </lineage>
</organism>
<dbReference type="InterPro" id="IPR050570">
    <property type="entry name" value="Cell_wall_metabolism_enzyme"/>
</dbReference>
<dbReference type="GO" id="GO:0004222">
    <property type="term" value="F:metalloendopeptidase activity"/>
    <property type="evidence" value="ECO:0007669"/>
    <property type="project" value="TreeGrafter"/>
</dbReference>
<dbReference type="SUPFAM" id="SSF51261">
    <property type="entry name" value="Duplicated hybrid motif"/>
    <property type="match status" value="1"/>
</dbReference>
<dbReference type="Proteomes" id="UP000036834">
    <property type="component" value="Unassembled WGS sequence"/>
</dbReference>